<evidence type="ECO:0000313" key="2">
    <source>
        <dbReference type="EMBL" id="MYH61383.1"/>
    </source>
</evidence>
<accession>A0A6B1FW75</accession>
<dbReference type="Pfam" id="PF00144">
    <property type="entry name" value="Beta-lactamase"/>
    <property type="match status" value="1"/>
</dbReference>
<dbReference type="SUPFAM" id="SSF56601">
    <property type="entry name" value="beta-lactamase/transpeptidase-like"/>
    <property type="match status" value="1"/>
</dbReference>
<dbReference type="InterPro" id="IPR050789">
    <property type="entry name" value="Diverse_Enzym_Activities"/>
</dbReference>
<proteinExistence type="predicted"/>
<dbReference type="EMBL" id="VYDA01000236">
    <property type="protein sequence ID" value="MYH61383.1"/>
    <property type="molecule type" value="Genomic_DNA"/>
</dbReference>
<comment type="caution">
    <text evidence="2">The sequence shown here is derived from an EMBL/GenBank/DDBJ whole genome shotgun (WGS) entry which is preliminary data.</text>
</comment>
<feature type="domain" description="Beta-lactamase-related" evidence="1">
    <location>
        <begin position="19"/>
        <end position="399"/>
    </location>
</feature>
<dbReference type="Gene3D" id="3.40.710.10">
    <property type="entry name" value="DD-peptidase/beta-lactamase superfamily"/>
    <property type="match status" value="1"/>
</dbReference>
<dbReference type="PANTHER" id="PTHR43283:SF3">
    <property type="entry name" value="BETA-LACTAMASE FAMILY PROTEIN (AFU_ORTHOLOGUE AFUA_5G07500)"/>
    <property type="match status" value="1"/>
</dbReference>
<keyword evidence="2" id="KW-0378">Hydrolase</keyword>
<protein>
    <submittedName>
        <fullName evidence="2">Serine hydrolase</fullName>
    </submittedName>
</protein>
<evidence type="ECO:0000259" key="1">
    <source>
        <dbReference type="Pfam" id="PF00144"/>
    </source>
</evidence>
<dbReference type="GO" id="GO:0016787">
    <property type="term" value="F:hydrolase activity"/>
    <property type="evidence" value="ECO:0007669"/>
    <property type="project" value="UniProtKB-KW"/>
</dbReference>
<dbReference type="PANTHER" id="PTHR43283">
    <property type="entry name" value="BETA-LACTAMASE-RELATED"/>
    <property type="match status" value="1"/>
</dbReference>
<name>A0A6B1FW75_9CHLR</name>
<reference evidence="2" key="1">
    <citation type="submission" date="2019-09" db="EMBL/GenBank/DDBJ databases">
        <title>Characterisation of the sponge microbiome using genome-centric metagenomics.</title>
        <authorList>
            <person name="Engelberts J.P."/>
            <person name="Robbins S.J."/>
            <person name="De Goeij J.M."/>
            <person name="Aranda M."/>
            <person name="Bell S.C."/>
            <person name="Webster N.S."/>
        </authorList>
    </citation>
    <scope>NUCLEOTIDE SEQUENCE</scope>
    <source>
        <strain evidence="2">SB0675_bin_29</strain>
    </source>
</reference>
<dbReference type="AlphaFoldDB" id="A0A6B1FW75"/>
<gene>
    <name evidence="2" type="ORF">F4148_06350</name>
</gene>
<organism evidence="2">
    <name type="scientific">Caldilineaceae bacterium SB0675_bin_29</name>
    <dbReference type="NCBI Taxonomy" id="2605266"/>
    <lineage>
        <taxon>Bacteria</taxon>
        <taxon>Bacillati</taxon>
        <taxon>Chloroflexota</taxon>
        <taxon>Caldilineae</taxon>
        <taxon>Caldilineales</taxon>
        <taxon>Caldilineaceae</taxon>
    </lineage>
</organism>
<sequence length="422" mass="46661">MTSVDSQRAGFSIQRLSRVDRLLERYVEGGYLAGALGLIYRKGKIAYCRAFGQRDLESGLPMTEDTIFRIYSMTKPITSVAVLMLYEDGHFLLDDPVSSILSEFEDIKVCTGDLDNLVPPHRPPTIKDLLMHTAGLSYGWGDDSPVEKLYLQSFRDIERHSLEPFVTKLAALPLLYHPGTRWRYSRATDVLGRLVEVVSGKPLDEFFQREIFQPLSMGDTGFHVPAASLDRFAACYCPPGGFRFGSDLASRAIARPAHRDGEMDRTQPLFELYDAPGGSRYTKPPAYLSGGGGLVSTLGDYLRFSQMLLNGGVLDGNRLLGRKTVELMRANHLPPELIPIEIGDGPRAGHGFGLGMSALISPPAYSQPGSVGTYGWGGLATTRFWIDPVEDLVGLLMTQFIPSDYYTIEREFSLAVYQALVD</sequence>
<dbReference type="InterPro" id="IPR012338">
    <property type="entry name" value="Beta-lactam/transpept-like"/>
</dbReference>
<dbReference type="InterPro" id="IPR001466">
    <property type="entry name" value="Beta-lactam-related"/>
</dbReference>